<sequence>MIDRTSRYAGTRGFRATGEGEGFAGLRCRELGPATPVLEHTLGAWDRPDQLARYYYGDPHRWWRLLDANPEWLFAGDLLEASVVGQVLLIPAREE</sequence>
<dbReference type="RefSeq" id="WP_183332007.1">
    <property type="nucleotide sequence ID" value="NZ_JACHZF010000015.1"/>
</dbReference>
<comment type="caution">
    <text evidence="1">The sequence shown here is derived from an EMBL/GenBank/DDBJ whole genome shotgun (WGS) entry which is preliminary data.</text>
</comment>
<proteinExistence type="predicted"/>
<protein>
    <recommendedName>
        <fullName evidence="3">LysM domain-containing protein</fullName>
    </recommendedName>
</protein>
<reference evidence="1 2" key="1">
    <citation type="submission" date="2020-08" db="EMBL/GenBank/DDBJ databases">
        <title>Genomic Encyclopedia of Archaeal and Bacterial Type Strains, Phase II (KMG-II): from individual species to whole genera.</title>
        <authorList>
            <person name="Goeker M."/>
        </authorList>
    </citation>
    <scope>NUCLEOTIDE SEQUENCE [LARGE SCALE GENOMIC DNA]</scope>
    <source>
        <strain evidence="1 2">5AG</strain>
    </source>
</reference>
<dbReference type="AlphaFoldDB" id="A0A7W5PB37"/>
<organism evidence="1 2">
    <name type="scientific">Halomonas campaniensis</name>
    <dbReference type="NCBI Taxonomy" id="213554"/>
    <lineage>
        <taxon>Bacteria</taxon>
        <taxon>Pseudomonadati</taxon>
        <taxon>Pseudomonadota</taxon>
        <taxon>Gammaproteobacteria</taxon>
        <taxon>Oceanospirillales</taxon>
        <taxon>Halomonadaceae</taxon>
        <taxon>Halomonas</taxon>
    </lineage>
</organism>
<evidence type="ECO:0000313" key="1">
    <source>
        <dbReference type="EMBL" id="MBB3331403.1"/>
    </source>
</evidence>
<dbReference type="EMBL" id="JACHZF010000015">
    <property type="protein sequence ID" value="MBB3331403.1"/>
    <property type="molecule type" value="Genomic_DNA"/>
</dbReference>
<name>A0A7W5PB37_9GAMM</name>
<keyword evidence="2" id="KW-1185">Reference proteome</keyword>
<evidence type="ECO:0000313" key="2">
    <source>
        <dbReference type="Proteomes" id="UP000553442"/>
    </source>
</evidence>
<evidence type="ECO:0008006" key="3">
    <source>
        <dbReference type="Google" id="ProtNLM"/>
    </source>
</evidence>
<accession>A0A7W5PB37</accession>
<gene>
    <name evidence="1" type="ORF">BDK63_002286</name>
</gene>
<dbReference type="Proteomes" id="UP000553442">
    <property type="component" value="Unassembled WGS sequence"/>
</dbReference>